<evidence type="ECO:0000313" key="1">
    <source>
        <dbReference type="EMBL" id="KAK2949964.1"/>
    </source>
</evidence>
<proteinExistence type="predicted"/>
<comment type="caution">
    <text evidence="1">The sequence shown here is derived from an EMBL/GenBank/DDBJ whole genome shotgun (WGS) entry which is preliminary data.</text>
</comment>
<gene>
    <name evidence="1" type="ORF">BLNAU_15107</name>
</gene>
<keyword evidence="2" id="KW-1185">Reference proteome</keyword>
<organism evidence="1 2">
    <name type="scientific">Blattamonas nauphoetae</name>
    <dbReference type="NCBI Taxonomy" id="2049346"/>
    <lineage>
        <taxon>Eukaryota</taxon>
        <taxon>Metamonada</taxon>
        <taxon>Preaxostyla</taxon>
        <taxon>Oxymonadida</taxon>
        <taxon>Blattamonas</taxon>
    </lineage>
</organism>
<accession>A0ABQ9XEX9</accession>
<evidence type="ECO:0000313" key="2">
    <source>
        <dbReference type="Proteomes" id="UP001281761"/>
    </source>
</evidence>
<name>A0ABQ9XEX9_9EUKA</name>
<sequence length="137" mass="15390">MNALRRCDGYIRFGLMDSTSRIPEIGEALGCQVHDSVSLDQYGYLNYNTPSIRSYHDCHPSLHEGDCVRMEVDLDSIPRTVKFFVNGEAGECYMSGIPSSVRIGFSVYGEGLSFRIDNISRLSRPTPLSEGMNEVKW</sequence>
<dbReference type="Proteomes" id="UP001281761">
    <property type="component" value="Unassembled WGS sequence"/>
</dbReference>
<reference evidence="1 2" key="1">
    <citation type="journal article" date="2022" name="bioRxiv">
        <title>Genomics of Preaxostyla Flagellates Illuminates Evolutionary Transitions and the Path Towards Mitochondrial Loss.</title>
        <authorList>
            <person name="Novak L.V.F."/>
            <person name="Treitli S.C."/>
            <person name="Pyrih J."/>
            <person name="Halakuc P."/>
            <person name="Pipaliya S.V."/>
            <person name="Vacek V."/>
            <person name="Brzon O."/>
            <person name="Soukal P."/>
            <person name="Eme L."/>
            <person name="Dacks J.B."/>
            <person name="Karnkowska A."/>
            <person name="Elias M."/>
            <person name="Hampl V."/>
        </authorList>
    </citation>
    <scope>NUCLEOTIDE SEQUENCE [LARGE SCALE GENOMIC DNA]</scope>
    <source>
        <strain evidence="1">NAU3</strain>
        <tissue evidence="1">Gut</tissue>
    </source>
</reference>
<protein>
    <submittedName>
        <fullName evidence="1">Uncharacterized protein</fullName>
    </submittedName>
</protein>
<dbReference type="EMBL" id="JARBJD010000145">
    <property type="protein sequence ID" value="KAK2949964.1"/>
    <property type="molecule type" value="Genomic_DNA"/>
</dbReference>